<dbReference type="Gene3D" id="3.40.50.850">
    <property type="entry name" value="Isochorismatase-like"/>
    <property type="match status" value="1"/>
</dbReference>
<organism evidence="4 5">
    <name type="scientific">Paenibacillus radicis</name>
    <name type="common">ex Xue et al. 2023</name>
    <dbReference type="NCBI Taxonomy" id="2972489"/>
    <lineage>
        <taxon>Bacteria</taxon>
        <taxon>Bacillati</taxon>
        <taxon>Bacillota</taxon>
        <taxon>Bacilli</taxon>
        <taxon>Bacillales</taxon>
        <taxon>Paenibacillaceae</taxon>
        <taxon>Paenibacillus</taxon>
    </lineage>
</organism>
<evidence type="ECO:0000256" key="2">
    <source>
        <dbReference type="ARBA" id="ARBA00022801"/>
    </source>
</evidence>
<evidence type="ECO:0000259" key="3">
    <source>
        <dbReference type="Pfam" id="PF00857"/>
    </source>
</evidence>
<dbReference type="PANTHER" id="PTHR43540:SF6">
    <property type="entry name" value="ISOCHORISMATASE-LIKE DOMAIN-CONTAINING PROTEIN"/>
    <property type="match status" value="1"/>
</dbReference>
<gene>
    <name evidence="4" type="ORF">NV381_04905</name>
</gene>
<sequence length="207" mass="23044">MIYYCPYCIHLIDYATKNNTTIIDEWNCVLAPPPPKLQFVTVDPKTSALLVLDMEVTICNNPRCIASISNINPLLTKSRERGMLVVYSLTHNGNVSDIVPQLSPLPNDPVVKSNVDKFYETDLDQILKEHGIKTVLVTGYAANGAVLHTATSAAFRGYHVIVPVDGIPAFNPYAEQYTSWHMLNSPGTRNQAILTKGDWIQFGHPYQ</sequence>
<accession>A0ABT1YF01</accession>
<protein>
    <submittedName>
        <fullName evidence="4">Cysteine hydrolase</fullName>
    </submittedName>
</protein>
<reference evidence="4 5" key="1">
    <citation type="submission" date="2022-08" db="EMBL/GenBank/DDBJ databases">
        <title>Paenibacillus endoradicis sp. nov., Paenibacillus radicibacter sp. nov and Paenibacillus pararadicis sp. nov., three cold-adapted plant growth-promoting bacteria isolated from root of Larix gmelinii in Great Khingan.</title>
        <authorList>
            <person name="Xue H."/>
        </authorList>
    </citation>
    <scope>NUCLEOTIDE SEQUENCE [LARGE SCALE GENOMIC DNA]</scope>
    <source>
        <strain evidence="4 5">N5-1-1-5</strain>
    </source>
</reference>
<dbReference type="RefSeq" id="WP_258212161.1">
    <property type="nucleotide sequence ID" value="NZ_JANQBD010000003.1"/>
</dbReference>
<name>A0ABT1YF01_9BACL</name>
<dbReference type="InterPro" id="IPR036380">
    <property type="entry name" value="Isochorismatase-like_sf"/>
</dbReference>
<evidence type="ECO:0000313" key="4">
    <source>
        <dbReference type="EMBL" id="MCR8630540.1"/>
    </source>
</evidence>
<keyword evidence="2 4" id="KW-0378">Hydrolase</keyword>
<feature type="domain" description="Isochorismatase-like" evidence="3">
    <location>
        <begin position="47"/>
        <end position="184"/>
    </location>
</feature>
<dbReference type="InterPro" id="IPR000868">
    <property type="entry name" value="Isochorismatase-like_dom"/>
</dbReference>
<dbReference type="GO" id="GO:0016787">
    <property type="term" value="F:hydrolase activity"/>
    <property type="evidence" value="ECO:0007669"/>
    <property type="project" value="UniProtKB-KW"/>
</dbReference>
<evidence type="ECO:0000313" key="5">
    <source>
        <dbReference type="Proteomes" id="UP001300012"/>
    </source>
</evidence>
<dbReference type="CDD" id="cd00431">
    <property type="entry name" value="cysteine_hydrolases"/>
    <property type="match status" value="1"/>
</dbReference>
<keyword evidence="5" id="KW-1185">Reference proteome</keyword>
<dbReference type="Proteomes" id="UP001300012">
    <property type="component" value="Unassembled WGS sequence"/>
</dbReference>
<comment type="similarity">
    <text evidence="1">Belongs to the isochorismatase family.</text>
</comment>
<dbReference type="InterPro" id="IPR050272">
    <property type="entry name" value="Isochorismatase-like_hydrls"/>
</dbReference>
<dbReference type="PANTHER" id="PTHR43540">
    <property type="entry name" value="PEROXYUREIDOACRYLATE/UREIDOACRYLATE AMIDOHYDROLASE-RELATED"/>
    <property type="match status" value="1"/>
</dbReference>
<dbReference type="SUPFAM" id="SSF52499">
    <property type="entry name" value="Isochorismatase-like hydrolases"/>
    <property type="match status" value="1"/>
</dbReference>
<dbReference type="EMBL" id="JANQBD010000003">
    <property type="protein sequence ID" value="MCR8630540.1"/>
    <property type="molecule type" value="Genomic_DNA"/>
</dbReference>
<evidence type="ECO:0000256" key="1">
    <source>
        <dbReference type="ARBA" id="ARBA00006336"/>
    </source>
</evidence>
<proteinExistence type="inferred from homology"/>
<dbReference type="Pfam" id="PF00857">
    <property type="entry name" value="Isochorismatase"/>
    <property type="match status" value="1"/>
</dbReference>
<comment type="caution">
    <text evidence="4">The sequence shown here is derived from an EMBL/GenBank/DDBJ whole genome shotgun (WGS) entry which is preliminary data.</text>
</comment>